<dbReference type="AlphaFoldDB" id="A0A0C9W1Y6"/>
<evidence type="ECO:0000256" key="2">
    <source>
        <dbReference type="SAM" id="Phobius"/>
    </source>
</evidence>
<proteinExistence type="predicted"/>
<sequence>MSTIRSFIVPLLALLWHASLTTAQLVNGQYFTKGLAISDAPAPSSDIHAGSGLTIALDLSGDGKLSQDAFLPTSNAATAYQSLNLFLVSSQTDVNITVSVDALLTQESGSTVKHLNWPIPTCLPQGNYNLTIYELSRIGGKSYFSITPIPLNLLSSSKSKTTCPSSSNITEPQTQPQASSPFAASSPWLQPSTTTMVVTSTQVDTTTVNGVQTIVTIPTTWTTVSTSNVFPTDGTFFPVNGATPLMVSKVALIPVLGLLLVWWM</sequence>
<dbReference type="OrthoDB" id="3267335at2759"/>
<gene>
    <name evidence="4" type="ORF">M422DRAFT_29714</name>
</gene>
<reference evidence="4 5" key="1">
    <citation type="submission" date="2014-06" db="EMBL/GenBank/DDBJ databases">
        <title>Evolutionary Origins and Diversification of the Mycorrhizal Mutualists.</title>
        <authorList>
            <consortium name="DOE Joint Genome Institute"/>
            <consortium name="Mycorrhizal Genomics Consortium"/>
            <person name="Kohler A."/>
            <person name="Kuo A."/>
            <person name="Nagy L.G."/>
            <person name="Floudas D."/>
            <person name="Copeland A."/>
            <person name="Barry K.W."/>
            <person name="Cichocki N."/>
            <person name="Veneault-Fourrey C."/>
            <person name="LaButti K."/>
            <person name="Lindquist E.A."/>
            <person name="Lipzen A."/>
            <person name="Lundell T."/>
            <person name="Morin E."/>
            <person name="Murat C."/>
            <person name="Riley R."/>
            <person name="Ohm R."/>
            <person name="Sun H."/>
            <person name="Tunlid A."/>
            <person name="Henrissat B."/>
            <person name="Grigoriev I.V."/>
            <person name="Hibbett D.S."/>
            <person name="Martin F."/>
        </authorList>
    </citation>
    <scope>NUCLEOTIDE SEQUENCE [LARGE SCALE GENOMIC DNA]</scope>
    <source>
        <strain evidence="4 5">SS14</strain>
    </source>
</reference>
<keyword evidence="5" id="KW-1185">Reference proteome</keyword>
<dbReference type="Proteomes" id="UP000054279">
    <property type="component" value="Unassembled WGS sequence"/>
</dbReference>
<accession>A0A0C9W1Y6</accession>
<name>A0A0C9W1Y6_SPHS4</name>
<dbReference type="HOGENOM" id="CLU_059778_0_0_1"/>
<keyword evidence="2" id="KW-0472">Membrane</keyword>
<feature type="chain" id="PRO_5002205695" evidence="3">
    <location>
        <begin position="24"/>
        <end position="264"/>
    </location>
</feature>
<feature type="transmembrane region" description="Helical" evidence="2">
    <location>
        <begin position="245"/>
        <end position="263"/>
    </location>
</feature>
<evidence type="ECO:0000256" key="3">
    <source>
        <dbReference type="SAM" id="SignalP"/>
    </source>
</evidence>
<protein>
    <submittedName>
        <fullName evidence="4">Unplaced genomic scaffold SPHSTscaffold_36, whole genome shotgun sequence</fullName>
    </submittedName>
</protein>
<feature type="region of interest" description="Disordered" evidence="1">
    <location>
        <begin position="162"/>
        <end position="186"/>
    </location>
</feature>
<organism evidence="4 5">
    <name type="scientific">Sphaerobolus stellatus (strain SS14)</name>
    <dbReference type="NCBI Taxonomy" id="990650"/>
    <lineage>
        <taxon>Eukaryota</taxon>
        <taxon>Fungi</taxon>
        <taxon>Dikarya</taxon>
        <taxon>Basidiomycota</taxon>
        <taxon>Agaricomycotina</taxon>
        <taxon>Agaricomycetes</taxon>
        <taxon>Phallomycetidae</taxon>
        <taxon>Geastrales</taxon>
        <taxon>Sphaerobolaceae</taxon>
        <taxon>Sphaerobolus</taxon>
    </lineage>
</organism>
<evidence type="ECO:0000313" key="5">
    <source>
        <dbReference type="Proteomes" id="UP000054279"/>
    </source>
</evidence>
<feature type="signal peptide" evidence="3">
    <location>
        <begin position="1"/>
        <end position="23"/>
    </location>
</feature>
<evidence type="ECO:0000256" key="1">
    <source>
        <dbReference type="SAM" id="MobiDB-lite"/>
    </source>
</evidence>
<keyword evidence="2" id="KW-0812">Transmembrane</keyword>
<keyword evidence="3" id="KW-0732">Signal</keyword>
<evidence type="ECO:0000313" key="4">
    <source>
        <dbReference type="EMBL" id="KIJ45590.1"/>
    </source>
</evidence>
<dbReference type="EMBL" id="KN837111">
    <property type="protein sequence ID" value="KIJ45590.1"/>
    <property type="molecule type" value="Genomic_DNA"/>
</dbReference>
<keyword evidence="2" id="KW-1133">Transmembrane helix</keyword>